<dbReference type="HOGENOM" id="CLU_2675264_0_0_1"/>
<reference evidence="2" key="2">
    <citation type="submission" date="2018-05" db="EMBL/GenBank/DDBJ databases">
        <title>OmerRS3 (Oryza meridionalis Reference Sequence Version 3).</title>
        <authorList>
            <person name="Zhang J."/>
            <person name="Kudrna D."/>
            <person name="Lee S."/>
            <person name="Talag J."/>
            <person name="Welchert J."/>
            <person name="Wing R.A."/>
        </authorList>
    </citation>
    <scope>NUCLEOTIDE SEQUENCE [LARGE SCALE GENOMIC DNA]</scope>
    <source>
        <strain evidence="2">cv. OR44</strain>
    </source>
</reference>
<sequence>MSSTNTTSNDPKMTKDELAPPASTAAEHGGGKDAVTKTVQTVEVKESVGQEPVLKPTKVVHQIPADQAKDTPKQD</sequence>
<evidence type="ECO:0000313" key="2">
    <source>
        <dbReference type="EnsemblPlants" id="OMERI09G00320.1"/>
    </source>
</evidence>
<dbReference type="Proteomes" id="UP000008021">
    <property type="component" value="Chromosome 9"/>
</dbReference>
<evidence type="ECO:0000256" key="1">
    <source>
        <dbReference type="SAM" id="MobiDB-lite"/>
    </source>
</evidence>
<evidence type="ECO:0000313" key="3">
    <source>
        <dbReference type="Proteomes" id="UP000008021"/>
    </source>
</evidence>
<keyword evidence="3" id="KW-1185">Reference proteome</keyword>
<reference evidence="2" key="1">
    <citation type="submission" date="2015-04" db="UniProtKB">
        <authorList>
            <consortium name="EnsemblPlants"/>
        </authorList>
    </citation>
    <scope>IDENTIFICATION</scope>
</reference>
<proteinExistence type="predicted"/>
<accession>A0A0E0EPC9</accession>
<name>A0A0E0EPC9_9ORYZ</name>
<dbReference type="EnsemblPlants" id="OMERI09G00320.1">
    <property type="protein sequence ID" value="OMERI09G00320.1"/>
    <property type="gene ID" value="OMERI09G00320"/>
</dbReference>
<organism evidence="2">
    <name type="scientific">Oryza meridionalis</name>
    <dbReference type="NCBI Taxonomy" id="40149"/>
    <lineage>
        <taxon>Eukaryota</taxon>
        <taxon>Viridiplantae</taxon>
        <taxon>Streptophyta</taxon>
        <taxon>Embryophyta</taxon>
        <taxon>Tracheophyta</taxon>
        <taxon>Spermatophyta</taxon>
        <taxon>Magnoliopsida</taxon>
        <taxon>Liliopsida</taxon>
        <taxon>Poales</taxon>
        <taxon>Poaceae</taxon>
        <taxon>BOP clade</taxon>
        <taxon>Oryzoideae</taxon>
        <taxon>Oryzeae</taxon>
        <taxon>Oryzinae</taxon>
        <taxon>Oryza</taxon>
    </lineage>
</organism>
<dbReference type="eggNOG" id="ENOG502R652">
    <property type="taxonomic scope" value="Eukaryota"/>
</dbReference>
<protein>
    <submittedName>
        <fullName evidence="2">Uncharacterized protein</fullName>
    </submittedName>
</protein>
<dbReference type="Gramene" id="OMERI09G00320.1">
    <property type="protein sequence ID" value="OMERI09G00320.1"/>
    <property type="gene ID" value="OMERI09G00320"/>
</dbReference>
<feature type="region of interest" description="Disordered" evidence="1">
    <location>
        <begin position="1"/>
        <end position="75"/>
    </location>
</feature>
<dbReference type="STRING" id="40149.A0A0E0EPC9"/>
<feature type="compositionally biased region" description="Polar residues" evidence="1">
    <location>
        <begin position="1"/>
        <end position="11"/>
    </location>
</feature>
<dbReference type="AlphaFoldDB" id="A0A0E0EPC9"/>